<dbReference type="InterPro" id="IPR001851">
    <property type="entry name" value="ABC_transp_permease"/>
</dbReference>
<evidence type="ECO:0000256" key="5">
    <source>
        <dbReference type="ARBA" id="ARBA00023136"/>
    </source>
</evidence>
<dbReference type="eggNOG" id="COG1079">
    <property type="taxonomic scope" value="Bacteria"/>
</dbReference>
<evidence type="ECO:0000256" key="2">
    <source>
        <dbReference type="ARBA" id="ARBA00022475"/>
    </source>
</evidence>
<keyword evidence="5 6" id="KW-0472">Membrane</keyword>
<evidence type="ECO:0000313" key="8">
    <source>
        <dbReference type="Proteomes" id="UP000008701"/>
    </source>
</evidence>
<dbReference type="KEGG" id="cph:Cpha266_0519"/>
<keyword evidence="8" id="KW-1185">Reference proteome</keyword>
<feature type="transmembrane region" description="Helical" evidence="6">
    <location>
        <begin position="90"/>
        <end position="113"/>
    </location>
</feature>
<dbReference type="EMBL" id="CP000492">
    <property type="protein sequence ID" value="ABL64576.1"/>
    <property type="molecule type" value="Genomic_DNA"/>
</dbReference>
<feature type="transmembrane region" description="Helical" evidence="6">
    <location>
        <begin position="35"/>
        <end position="55"/>
    </location>
</feature>
<accession>A1BDU9</accession>
<reference evidence="7 8" key="1">
    <citation type="submission" date="2006-12" db="EMBL/GenBank/DDBJ databases">
        <title>Complete sequence of Chlorobium phaeobacteroides DSM 266.</title>
        <authorList>
            <consortium name="US DOE Joint Genome Institute"/>
            <person name="Copeland A."/>
            <person name="Lucas S."/>
            <person name="Lapidus A."/>
            <person name="Barry K."/>
            <person name="Detter J.C."/>
            <person name="Glavina del Rio T."/>
            <person name="Hammon N."/>
            <person name="Israni S."/>
            <person name="Pitluck S."/>
            <person name="Goltsman E."/>
            <person name="Schmutz J."/>
            <person name="Larimer F."/>
            <person name="Land M."/>
            <person name="Hauser L."/>
            <person name="Mikhailova N."/>
            <person name="Li T."/>
            <person name="Overmann J."/>
            <person name="Bryant D.A."/>
            <person name="Richardson P."/>
        </authorList>
    </citation>
    <scope>NUCLEOTIDE SEQUENCE [LARGE SCALE GENOMIC DNA]</scope>
    <source>
        <strain evidence="7 8">DSM 266</strain>
    </source>
</reference>
<keyword evidence="3 6" id="KW-0812">Transmembrane</keyword>
<feature type="transmembrane region" description="Helical" evidence="6">
    <location>
        <begin position="6"/>
        <end position="28"/>
    </location>
</feature>
<dbReference type="STRING" id="290317.Cpha266_0519"/>
<feature type="transmembrane region" description="Helical" evidence="6">
    <location>
        <begin position="61"/>
        <end position="83"/>
    </location>
</feature>
<evidence type="ECO:0000256" key="1">
    <source>
        <dbReference type="ARBA" id="ARBA00004651"/>
    </source>
</evidence>
<name>A1BDU9_CHLPD</name>
<feature type="transmembrane region" description="Helical" evidence="6">
    <location>
        <begin position="133"/>
        <end position="150"/>
    </location>
</feature>
<evidence type="ECO:0000256" key="4">
    <source>
        <dbReference type="ARBA" id="ARBA00022989"/>
    </source>
</evidence>
<evidence type="ECO:0000256" key="6">
    <source>
        <dbReference type="SAM" id="Phobius"/>
    </source>
</evidence>
<evidence type="ECO:0000256" key="3">
    <source>
        <dbReference type="ARBA" id="ARBA00022692"/>
    </source>
</evidence>
<dbReference type="GO" id="GO:0005886">
    <property type="term" value="C:plasma membrane"/>
    <property type="evidence" value="ECO:0007669"/>
    <property type="project" value="UniProtKB-SubCell"/>
</dbReference>
<protein>
    <submittedName>
        <fullName evidence="7">Nucleoside ABC transporter membrane protein</fullName>
    </submittedName>
</protein>
<dbReference type="AlphaFoldDB" id="A1BDU9"/>
<dbReference type="Proteomes" id="UP000008701">
    <property type="component" value="Chromosome"/>
</dbReference>
<dbReference type="PANTHER" id="PTHR43370">
    <property type="entry name" value="SUGAR ABC TRANSPORTER INTEGRAL MEMBRANE PROTEIN-RELATED"/>
    <property type="match status" value="1"/>
</dbReference>
<feature type="transmembrane region" description="Helical" evidence="6">
    <location>
        <begin position="259"/>
        <end position="278"/>
    </location>
</feature>
<dbReference type="HOGENOM" id="CLU_040769_1_0_10"/>
<feature type="transmembrane region" description="Helical" evidence="6">
    <location>
        <begin position="180"/>
        <end position="199"/>
    </location>
</feature>
<sequence length="293" mass="30685">MVIEPTVFVLQVLRISVPYILTSVGATFSERGGVINLALEGMILLGAFGAALGQYLTGSAFVGIVSALCCGLLVAALHAFVTVSLKADQIVTGIAINILVMGGTRFGLILMFGSAMNSGRIAGVQGTTVFTDPLFLAALVSVLAGQFILFKTPYGLRLRAAGESAETADSLGINVTRMRYSGVLVSGALAALAGAFLVFQQHTFTDNMSAGRGYIALAAMIIGRWTPAGAALAGFLFASAEAFELWMQTDWLPIQLVQSLPYIVTLLVLAGFAGKSAAPRQVGVPFEKNRRSK</sequence>
<dbReference type="CDD" id="cd06580">
    <property type="entry name" value="TM_PBP1_transp_TpRbsC_like"/>
    <property type="match status" value="1"/>
</dbReference>
<dbReference type="OrthoDB" id="9792579at2"/>
<evidence type="ECO:0000313" key="7">
    <source>
        <dbReference type="EMBL" id="ABL64576.1"/>
    </source>
</evidence>
<keyword evidence="4 6" id="KW-1133">Transmembrane helix</keyword>
<comment type="subcellular location">
    <subcellularLocation>
        <location evidence="1">Cell membrane</location>
        <topology evidence="1">Multi-pass membrane protein</topology>
    </subcellularLocation>
</comment>
<dbReference type="RefSeq" id="WP_011744409.1">
    <property type="nucleotide sequence ID" value="NC_008639.1"/>
</dbReference>
<feature type="transmembrane region" description="Helical" evidence="6">
    <location>
        <begin position="214"/>
        <end position="238"/>
    </location>
</feature>
<gene>
    <name evidence="7" type="ordered locus">Cpha266_0519</name>
</gene>
<keyword evidence="2" id="KW-1003">Cell membrane</keyword>
<organism evidence="7 8">
    <name type="scientific">Chlorobium phaeobacteroides (strain DSM 266 / SMG 266 / 2430)</name>
    <dbReference type="NCBI Taxonomy" id="290317"/>
    <lineage>
        <taxon>Bacteria</taxon>
        <taxon>Pseudomonadati</taxon>
        <taxon>Chlorobiota</taxon>
        <taxon>Chlorobiia</taxon>
        <taxon>Chlorobiales</taxon>
        <taxon>Chlorobiaceae</taxon>
        <taxon>Chlorobium/Pelodictyon group</taxon>
        <taxon>Chlorobium</taxon>
    </lineage>
</organism>
<dbReference type="PANTHER" id="PTHR43370:SF1">
    <property type="entry name" value="GUANOSINE ABC TRANSPORTER PERMEASE PROTEIN NUPQ"/>
    <property type="match status" value="1"/>
</dbReference>
<dbReference type="Pfam" id="PF02653">
    <property type="entry name" value="BPD_transp_2"/>
    <property type="match status" value="1"/>
</dbReference>
<proteinExistence type="predicted"/>
<dbReference type="GO" id="GO:0022857">
    <property type="term" value="F:transmembrane transporter activity"/>
    <property type="evidence" value="ECO:0007669"/>
    <property type="project" value="InterPro"/>
</dbReference>